<dbReference type="EMBL" id="DSEE01000542">
    <property type="protein sequence ID" value="HER41051.1"/>
    <property type="molecule type" value="Genomic_DNA"/>
</dbReference>
<organism evidence="2">
    <name type="scientific">Salinimicrobium catena</name>
    <dbReference type="NCBI Taxonomy" id="390640"/>
    <lineage>
        <taxon>Bacteria</taxon>
        <taxon>Pseudomonadati</taxon>
        <taxon>Bacteroidota</taxon>
        <taxon>Flavobacteriia</taxon>
        <taxon>Flavobacteriales</taxon>
        <taxon>Flavobacteriaceae</taxon>
        <taxon>Salinimicrobium</taxon>
    </lineage>
</organism>
<reference evidence="2" key="1">
    <citation type="journal article" date="2020" name="mSystems">
        <title>Genome- and Community-Level Interaction Insights into Carbon Utilization and Element Cycling Functions of Hydrothermarchaeota in Hydrothermal Sediment.</title>
        <authorList>
            <person name="Zhou Z."/>
            <person name="Liu Y."/>
            <person name="Xu W."/>
            <person name="Pan J."/>
            <person name="Luo Z.H."/>
            <person name="Li M."/>
        </authorList>
    </citation>
    <scope>NUCLEOTIDE SEQUENCE [LARGE SCALE GENOMIC DNA]</scope>
    <source>
        <strain evidence="2">SpSt-1235</strain>
    </source>
</reference>
<gene>
    <name evidence="2" type="ORF">ENO10_07510</name>
</gene>
<keyword evidence="1" id="KW-0812">Transmembrane</keyword>
<accession>A0A7C2R9M1</accession>
<dbReference type="AlphaFoldDB" id="A0A7C2R9M1"/>
<comment type="caution">
    <text evidence="2">The sequence shown here is derived from an EMBL/GenBank/DDBJ whole genome shotgun (WGS) entry which is preliminary data.</text>
</comment>
<evidence type="ECO:0000313" key="2">
    <source>
        <dbReference type="EMBL" id="HER41051.1"/>
    </source>
</evidence>
<protein>
    <submittedName>
        <fullName evidence="2">Uncharacterized protein</fullName>
    </submittedName>
</protein>
<keyword evidence="1" id="KW-1133">Transmembrane helix</keyword>
<proteinExistence type="predicted"/>
<dbReference type="Proteomes" id="UP000885753">
    <property type="component" value="Unassembled WGS sequence"/>
</dbReference>
<evidence type="ECO:0000256" key="1">
    <source>
        <dbReference type="SAM" id="Phobius"/>
    </source>
</evidence>
<keyword evidence="1" id="KW-0472">Membrane</keyword>
<feature type="transmembrane region" description="Helical" evidence="1">
    <location>
        <begin position="43"/>
        <end position="64"/>
    </location>
</feature>
<name>A0A7C2R9M1_9FLAO</name>
<sequence>MEPVRFEEQIKKQLQKREIKPSAGSWEKLEARLELEGKPSKPIFWWVGIAAAIAGVFFFLGTLFDPGVEPTVAEKPSEEIKTQEPVVIQKSDVLIASDETEKEETPAVEILPEKVKTRKTETAVAALEKPVEDPIFESAEPEIVQDQQVGEIVAEVKPTTSTVSDAEVDALLNAAMAELDKNESFYAAQPVDAEELLQEVEYELDQSFRQKVFEVLKEGFSKAKTAVANRNH</sequence>